<sequence>MTEIEPESELETNVTVTITPNPSTHTSLVDVPYDSSDRLSSTQAWLKDHPDIYRPYRKIKPEHGNEIWIDKDNNPVVRDVERERSEIKAYLKYLRDTDPKHYEQLQKLKDEAAPMGDKTRVAVNIPAWMEGSTIYRTLVLYSHQVDSKGCKLDPDTYEINIIVNRRKGDAPDN</sequence>
<dbReference type="Proteomes" id="UP000229554">
    <property type="component" value="Unassembled WGS sequence"/>
</dbReference>
<dbReference type="AlphaFoldDB" id="A0A2M8KRB3"/>
<comment type="caution">
    <text evidence="1">The sequence shown here is derived from an EMBL/GenBank/DDBJ whole genome shotgun (WGS) entry which is preliminary data.</text>
</comment>
<accession>A0A2M8KRB3</accession>
<reference evidence="2" key="1">
    <citation type="submission" date="2017-09" db="EMBL/GenBank/DDBJ databases">
        <title>Depth-based differentiation of microbial function through sediment-hosted aquifers and enrichment of novel symbionts in the deep terrestrial subsurface.</title>
        <authorList>
            <person name="Probst A.J."/>
            <person name="Ladd B."/>
            <person name="Jarett J.K."/>
            <person name="Geller-Mcgrath D.E."/>
            <person name="Sieber C.M.K."/>
            <person name="Emerson J.B."/>
            <person name="Anantharaman K."/>
            <person name="Thomas B.C."/>
            <person name="Malmstrom R."/>
            <person name="Stieglmeier M."/>
            <person name="Klingl A."/>
            <person name="Woyke T."/>
            <person name="Ryan C.M."/>
            <person name="Banfield J.F."/>
        </authorList>
    </citation>
    <scope>NUCLEOTIDE SEQUENCE [LARGE SCALE GENOMIC DNA]</scope>
</reference>
<proteinExistence type="predicted"/>
<dbReference type="EMBL" id="PFED01000200">
    <property type="protein sequence ID" value="PJE62458.1"/>
    <property type="molecule type" value="Genomic_DNA"/>
</dbReference>
<name>A0A2M8KRB3_9BACT</name>
<organism evidence="1 2">
    <name type="scientific">Candidatus Roizmanbacteria bacterium CG10_big_fil_rev_8_21_14_0_10_39_6</name>
    <dbReference type="NCBI Taxonomy" id="1974853"/>
    <lineage>
        <taxon>Bacteria</taxon>
        <taxon>Candidatus Roizmaniibacteriota</taxon>
    </lineage>
</organism>
<protein>
    <submittedName>
        <fullName evidence="1">Uncharacterized protein</fullName>
    </submittedName>
</protein>
<evidence type="ECO:0000313" key="1">
    <source>
        <dbReference type="EMBL" id="PJE62458.1"/>
    </source>
</evidence>
<evidence type="ECO:0000313" key="2">
    <source>
        <dbReference type="Proteomes" id="UP000229554"/>
    </source>
</evidence>
<gene>
    <name evidence="1" type="ORF">COU88_04910</name>
</gene>